<dbReference type="InterPro" id="IPR011992">
    <property type="entry name" value="EF-hand-dom_pair"/>
</dbReference>
<feature type="region of interest" description="Disordered" evidence="1">
    <location>
        <begin position="1"/>
        <end position="21"/>
    </location>
</feature>
<proteinExistence type="predicted"/>
<dbReference type="Proteomes" id="UP000626109">
    <property type="component" value="Unassembled WGS sequence"/>
</dbReference>
<evidence type="ECO:0000256" key="1">
    <source>
        <dbReference type="SAM" id="MobiDB-lite"/>
    </source>
</evidence>
<sequence>MVAESKDKTQGQAAAKKGGKDKEPFIQQFELKDVFPHFCDRKTKLMPLNDVAYVLRAMGLTIYGSEEKLIKEQVEKVDGMGKPVTFQTVQNWVEEHRDTYVKSYGDAYSAVGTLCHEGIIGDKSAVIQVAQLRHLVSEVGDKIKAETVDKILKGGDMPGTNSIKGETCTLDEFLVFLQK</sequence>
<comment type="caution">
    <text evidence="2">The sequence shown here is derived from an EMBL/GenBank/DDBJ whole genome shotgun (WGS) entry which is preliminary data.</text>
</comment>
<evidence type="ECO:0000313" key="3">
    <source>
        <dbReference type="Proteomes" id="UP000626109"/>
    </source>
</evidence>
<protein>
    <submittedName>
        <fullName evidence="2">Uncharacterized protein</fullName>
    </submittedName>
</protein>
<dbReference type="EMBL" id="CAJNNW010030748">
    <property type="protein sequence ID" value="CAE8704292.1"/>
    <property type="molecule type" value="Genomic_DNA"/>
</dbReference>
<dbReference type="AlphaFoldDB" id="A0A813KDI8"/>
<dbReference type="SUPFAM" id="SSF47473">
    <property type="entry name" value="EF-hand"/>
    <property type="match status" value="1"/>
</dbReference>
<organism evidence="2 3">
    <name type="scientific">Polarella glacialis</name>
    <name type="common">Dinoflagellate</name>
    <dbReference type="NCBI Taxonomy" id="89957"/>
    <lineage>
        <taxon>Eukaryota</taxon>
        <taxon>Sar</taxon>
        <taxon>Alveolata</taxon>
        <taxon>Dinophyceae</taxon>
        <taxon>Suessiales</taxon>
        <taxon>Suessiaceae</taxon>
        <taxon>Polarella</taxon>
    </lineage>
</organism>
<dbReference type="Gene3D" id="1.10.238.10">
    <property type="entry name" value="EF-hand"/>
    <property type="match status" value="1"/>
</dbReference>
<name>A0A813KDI8_POLGL</name>
<reference evidence="2" key="1">
    <citation type="submission" date="2021-02" db="EMBL/GenBank/DDBJ databases">
        <authorList>
            <person name="Dougan E. K."/>
            <person name="Rhodes N."/>
            <person name="Thang M."/>
            <person name="Chan C."/>
        </authorList>
    </citation>
    <scope>NUCLEOTIDE SEQUENCE</scope>
</reference>
<evidence type="ECO:0000313" key="2">
    <source>
        <dbReference type="EMBL" id="CAE8704292.1"/>
    </source>
</evidence>
<gene>
    <name evidence="2" type="ORF">PGLA2088_LOCUS33091</name>
</gene>
<accession>A0A813KDI8</accession>